<keyword evidence="4" id="KW-1185">Reference proteome</keyword>
<evidence type="ECO:0000313" key="3">
    <source>
        <dbReference type="EMBL" id="QIZ73692.1"/>
    </source>
</evidence>
<dbReference type="SUPFAM" id="SSF53448">
    <property type="entry name" value="Nucleotide-diphospho-sugar transferases"/>
    <property type="match status" value="1"/>
</dbReference>
<dbReference type="GO" id="GO:0016740">
    <property type="term" value="F:transferase activity"/>
    <property type="evidence" value="ECO:0007669"/>
    <property type="project" value="UniProtKB-KW"/>
</dbReference>
<proteinExistence type="predicted"/>
<protein>
    <submittedName>
        <fullName evidence="3">Glycosyltransferase</fullName>
    </submittedName>
</protein>
<dbReference type="PANTHER" id="PTHR43685">
    <property type="entry name" value="GLYCOSYLTRANSFERASE"/>
    <property type="match status" value="1"/>
</dbReference>
<accession>A0A6H1U495</accession>
<evidence type="ECO:0000313" key="4">
    <source>
        <dbReference type="Proteomes" id="UP000500857"/>
    </source>
</evidence>
<sequence length="441" mass="51587">MIPCFNQGEYLLEAIASVESCQDSVWEIVIVNDGSTDEKTQKVLSYLKQQGYRIIDSDNRGLAAARNLAIEQANGDYILPLDSDNRIKAEYIPRSLEILEDSPEIGIVYSWAEIFGEENGIREVPPFDINRLMRGNYIDACAVFRKAVWQDCGGFDSQIPEQLGYEDWDFWLGAAEKGWQFACIEEALFEYRFRPDSMVSRCNIPENRKQLFRYICAKHIGLYASNFANVFAEIECDKLKEEEKVEDLEERLAQTQVKLEFCESLLAESEAKLRAIASHENSVKRESRQLESQLKQEREQNDRLSLELEQLRDRLRVTQSNLAAETQTLERLQRSHQEECDRLKHSHEQTQNELERQLEDLRRSHQQQLEQTKNDFKIQIDSQAKNFERTQTDLTTHIHQLQFQVEHAHLEIEAMKTSKFWKLRTQWFKLKKKLGGAKENI</sequence>
<reference evidence="3 4" key="1">
    <citation type="submission" date="2020-04" db="EMBL/GenBank/DDBJ databases">
        <authorList>
            <person name="Basu S."/>
            <person name="Maruthanayagam V."/>
            <person name="Chakraborty S."/>
            <person name="Pramanik A."/>
            <person name="Mukherjee J."/>
            <person name="Brink B."/>
        </authorList>
    </citation>
    <scope>NUCLEOTIDE SEQUENCE [LARGE SCALE GENOMIC DNA]</scope>
    <source>
        <strain evidence="3 4">AP17</strain>
    </source>
</reference>
<keyword evidence="3" id="KW-0808">Transferase</keyword>
<dbReference type="PANTHER" id="PTHR43685:SF2">
    <property type="entry name" value="GLYCOSYLTRANSFERASE 2-LIKE DOMAIN-CONTAINING PROTEIN"/>
    <property type="match status" value="1"/>
</dbReference>
<evidence type="ECO:0000259" key="2">
    <source>
        <dbReference type="Pfam" id="PF00535"/>
    </source>
</evidence>
<evidence type="ECO:0000256" key="1">
    <source>
        <dbReference type="SAM" id="Coils"/>
    </source>
</evidence>
<keyword evidence="1" id="KW-0175">Coiled coil</keyword>
<dbReference type="Proteomes" id="UP000500857">
    <property type="component" value="Chromosome"/>
</dbReference>
<dbReference type="InterPro" id="IPR001173">
    <property type="entry name" value="Glyco_trans_2-like"/>
</dbReference>
<dbReference type="InterPro" id="IPR050834">
    <property type="entry name" value="Glycosyltransf_2"/>
</dbReference>
<dbReference type="Gene3D" id="3.90.550.10">
    <property type="entry name" value="Spore Coat Polysaccharide Biosynthesis Protein SpsA, Chain A"/>
    <property type="match status" value="1"/>
</dbReference>
<dbReference type="Pfam" id="PF00535">
    <property type="entry name" value="Glycos_transf_2"/>
    <property type="match status" value="1"/>
</dbReference>
<dbReference type="EMBL" id="CP051167">
    <property type="protein sequence ID" value="QIZ73692.1"/>
    <property type="molecule type" value="Genomic_DNA"/>
</dbReference>
<dbReference type="AlphaFoldDB" id="A0A6H1U495"/>
<gene>
    <name evidence="3" type="ORF">HCG48_10385</name>
</gene>
<dbReference type="KEGG" id="oxy:HCG48_10385"/>
<feature type="domain" description="Glycosyltransferase 2-like" evidence="2">
    <location>
        <begin position="2"/>
        <end position="126"/>
    </location>
</feature>
<dbReference type="CDD" id="cd00761">
    <property type="entry name" value="Glyco_tranf_GTA_type"/>
    <property type="match status" value="1"/>
</dbReference>
<name>A0A6H1U495_9CYAN</name>
<feature type="coiled-coil region" evidence="1">
    <location>
        <begin position="231"/>
        <end position="375"/>
    </location>
</feature>
<dbReference type="InterPro" id="IPR029044">
    <property type="entry name" value="Nucleotide-diphossugar_trans"/>
</dbReference>
<organism evidence="3 4">
    <name type="scientific">Oxynema aestuarii AP17</name>
    <dbReference type="NCBI Taxonomy" id="2064643"/>
    <lineage>
        <taxon>Bacteria</taxon>
        <taxon>Bacillati</taxon>
        <taxon>Cyanobacteriota</taxon>
        <taxon>Cyanophyceae</taxon>
        <taxon>Oscillatoriophycideae</taxon>
        <taxon>Oscillatoriales</taxon>
        <taxon>Oscillatoriaceae</taxon>
        <taxon>Oxynema</taxon>
        <taxon>Oxynema aestuarii</taxon>
    </lineage>
</organism>